<dbReference type="AlphaFoldDB" id="A0A6J6NP05"/>
<reference evidence="1" key="1">
    <citation type="submission" date="2020-05" db="EMBL/GenBank/DDBJ databases">
        <authorList>
            <person name="Chiriac C."/>
            <person name="Salcher M."/>
            <person name="Ghai R."/>
            <person name="Kavagutti S V."/>
        </authorList>
    </citation>
    <scope>NUCLEOTIDE SEQUENCE</scope>
</reference>
<dbReference type="EMBL" id="CAEZXL010000098">
    <property type="protein sequence ID" value="CAB4688471.1"/>
    <property type="molecule type" value="Genomic_DNA"/>
</dbReference>
<accession>A0A6J6NP05</accession>
<proteinExistence type="predicted"/>
<organism evidence="1">
    <name type="scientific">freshwater metagenome</name>
    <dbReference type="NCBI Taxonomy" id="449393"/>
    <lineage>
        <taxon>unclassified sequences</taxon>
        <taxon>metagenomes</taxon>
        <taxon>ecological metagenomes</taxon>
    </lineage>
</organism>
<protein>
    <submittedName>
        <fullName evidence="1">Unannotated protein</fullName>
    </submittedName>
</protein>
<evidence type="ECO:0000313" key="1">
    <source>
        <dbReference type="EMBL" id="CAB4688471.1"/>
    </source>
</evidence>
<sequence>MNTEKKKRNKPLIFALIGAGALVASIGGVFATNSITINSNNGIEFGQGLSSTNTCDAALTTSLNQEFNASTGIFDATEVVVSGIKDFACNGKTLHVSLVDGSGVVCGVDGTDTSGTNQDSFTIADDGDSVDQDVTKTVTIEANCDASSITKVAITTS</sequence>
<name>A0A6J6NP05_9ZZZZ</name>
<gene>
    <name evidence="1" type="ORF">UFOPK2373_00649</name>
</gene>